<dbReference type="Gene3D" id="3.90.960.10">
    <property type="entry name" value="YbaK/aminoacyl-tRNA synthetase-associated domain"/>
    <property type="match status" value="1"/>
</dbReference>
<sequence>VLCACYKIDLGALKNQLGAKSIELADEKEIGEMFDDCELGAEPPFGNLYDLPTIMDKALEKDDHIIFQAGTHEKAIRMSMDDYRKLVEPKVLEFSYHVTS</sequence>
<dbReference type="EMBL" id="BARU01013036">
    <property type="protein sequence ID" value="GAH32561.1"/>
    <property type="molecule type" value="Genomic_DNA"/>
</dbReference>
<organism evidence="2">
    <name type="scientific">marine sediment metagenome</name>
    <dbReference type="NCBI Taxonomy" id="412755"/>
    <lineage>
        <taxon>unclassified sequences</taxon>
        <taxon>metagenomes</taxon>
        <taxon>ecological metagenomes</taxon>
    </lineage>
</organism>
<reference evidence="2" key="1">
    <citation type="journal article" date="2014" name="Front. Microbiol.">
        <title>High frequency of phylogenetically diverse reductive dehalogenase-homologous genes in deep subseafloor sedimentary metagenomes.</title>
        <authorList>
            <person name="Kawai M."/>
            <person name="Futagami T."/>
            <person name="Toyoda A."/>
            <person name="Takaki Y."/>
            <person name="Nishi S."/>
            <person name="Hori S."/>
            <person name="Arai W."/>
            <person name="Tsubouchi T."/>
            <person name="Morono Y."/>
            <person name="Uchiyama I."/>
            <person name="Ito T."/>
            <person name="Fujiyama A."/>
            <person name="Inagaki F."/>
            <person name="Takami H."/>
        </authorList>
    </citation>
    <scope>NUCLEOTIDE SEQUENCE</scope>
    <source>
        <strain evidence="2">Expedition CK06-06</strain>
    </source>
</reference>
<dbReference type="SUPFAM" id="SSF55826">
    <property type="entry name" value="YbaK/ProRS associated domain"/>
    <property type="match status" value="1"/>
</dbReference>
<feature type="domain" description="YbaK/aminoacyl-tRNA synthetase-associated" evidence="1">
    <location>
        <begin position="5"/>
        <end position="86"/>
    </location>
</feature>
<evidence type="ECO:0000313" key="2">
    <source>
        <dbReference type="EMBL" id="GAH32561.1"/>
    </source>
</evidence>
<comment type="caution">
    <text evidence="2">The sequence shown here is derived from an EMBL/GenBank/DDBJ whole genome shotgun (WGS) entry which is preliminary data.</text>
</comment>
<accession>X1EGY1</accession>
<dbReference type="InterPro" id="IPR036754">
    <property type="entry name" value="YbaK/aa-tRNA-synt-asso_dom_sf"/>
</dbReference>
<evidence type="ECO:0000259" key="1">
    <source>
        <dbReference type="Pfam" id="PF04073"/>
    </source>
</evidence>
<dbReference type="Pfam" id="PF04073">
    <property type="entry name" value="tRNA_edit"/>
    <property type="match status" value="1"/>
</dbReference>
<protein>
    <recommendedName>
        <fullName evidence="1">YbaK/aminoacyl-tRNA synthetase-associated domain-containing protein</fullName>
    </recommendedName>
</protein>
<dbReference type="AlphaFoldDB" id="X1EGY1"/>
<feature type="non-terminal residue" evidence="2">
    <location>
        <position position="1"/>
    </location>
</feature>
<gene>
    <name evidence="2" type="ORF">S03H2_23757</name>
</gene>
<dbReference type="GO" id="GO:0002161">
    <property type="term" value="F:aminoacyl-tRNA deacylase activity"/>
    <property type="evidence" value="ECO:0007669"/>
    <property type="project" value="InterPro"/>
</dbReference>
<name>X1EGY1_9ZZZZ</name>
<dbReference type="InterPro" id="IPR007214">
    <property type="entry name" value="YbaK/aa-tRNA-synth-assoc-dom"/>
</dbReference>
<proteinExistence type="predicted"/>